<reference evidence="1 2" key="1">
    <citation type="submission" date="2019-07" db="EMBL/GenBank/DDBJ databases">
        <title>Genomic Encyclopedia of Type Strains, Phase I: the one thousand microbial genomes (KMG-I) project.</title>
        <authorList>
            <person name="Kyrpides N."/>
        </authorList>
    </citation>
    <scope>NUCLEOTIDE SEQUENCE [LARGE SCALE GENOMIC DNA]</scope>
    <source>
        <strain evidence="1 2">DSM 6562</strain>
    </source>
</reference>
<protein>
    <submittedName>
        <fullName evidence="1">Uncharacterized protein</fullName>
    </submittedName>
</protein>
<dbReference type="AlphaFoldDB" id="A0A5S4ZMC8"/>
<evidence type="ECO:0000313" key="2">
    <source>
        <dbReference type="Proteomes" id="UP000323166"/>
    </source>
</evidence>
<evidence type="ECO:0000313" key="1">
    <source>
        <dbReference type="EMBL" id="TYO92009.1"/>
    </source>
</evidence>
<proteinExistence type="predicted"/>
<dbReference type="EMBL" id="VNHM01000032">
    <property type="protein sequence ID" value="TYO92009.1"/>
    <property type="molecule type" value="Genomic_DNA"/>
</dbReference>
<sequence length="81" mass="9459">MKWEEVRRLYPNQFVKLRILGLRREGNREYVDDVAIVRSITDPSEATSELMKCRGNTLVYHTSNEKIILEVRTRPGLRGAI</sequence>
<accession>A0A5S4ZMC8</accession>
<dbReference type="Proteomes" id="UP000323166">
    <property type="component" value="Unassembled WGS sequence"/>
</dbReference>
<comment type="caution">
    <text evidence="1">The sequence shown here is derived from an EMBL/GenBank/DDBJ whole genome shotgun (WGS) entry which is preliminary data.</text>
</comment>
<organism evidence="1 2">
    <name type="scientific">Desulfallas thermosapovorans DSM 6562</name>
    <dbReference type="NCBI Taxonomy" id="1121431"/>
    <lineage>
        <taxon>Bacteria</taxon>
        <taxon>Bacillati</taxon>
        <taxon>Bacillota</taxon>
        <taxon>Clostridia</taxon>
        <taxon>Eubacteriales</taxon>
        <taxon>Desulfallaceae</taxon>
        <taxon>Desulfallas</taxon>
    </lineage>
</organism>
<keyword evidence="2" id="KW-1185">Reference proteome</keyword>
<gene>
    <name evidence="1" type="ORF">LX24_02950</name>
</gene>
<name>A0A5S4ZMC8_9FIRM</name>